<keyword evidence="1" id="KW-1133">Transmembrane helix</keyword>
<dbReference type="STRING" id="633440.SAMN05421869_106327"/>
<protein>
    <submittedName>
        <fullName evidence="2">Uncharacterized protein</fullName>
    </submittedName>
</protein>
<keyword evidence="3" id="KW-1185">Reference proteome</keyword>
<dbReference type="RefSeq" id="WP_090931794.1">
    <property type="nucleotide sequence ID" value="NZ_FNDJ01000006.1"/>
</dbReference>
<evidence type="ECO:0000256" key="1">
    <source>
        <dbReference type="SAM" id="Phobius"/>
    </source>
</evidence>
<evidence type="ECO:0000313" key="3">
    <source>
        <dbReference type="Proteomes" id="UP000199202"/>
    </source>
</evidence>
<name>A0A1G8M7P7_9ACTN</name>
<feature type="transmembrane region" description="Helical" evidence="1">
    <location>
        <begin position="53"/>
        <end position="74"/>
    </location>
</feature>
<feature type="transmembrane region" description="Helical" evidence="1">
    <location>
        <begin position="28"/>
        <end position="46"/>
    </location>
</feature>
<accession>A0A1G8M7P7</accession>
<dbReference type="Proteomes" id="UP000199202">
    <property type="component" value="Unassembled WGS sequence"/>
</dbReference>
<dbReference type="EMBL" id="FNDJ01000006">
    <property type="protein sequence ID" value="SDI63857.1"/>
    <property type="molecule type" value="Genomic_DNA"/>
</dbReference>
<reference evidence="2 3" key="1">
    <citation type="submission" date="2016-10" db="EMBL/GenBank/DDBJ databases">
        <authorList>
            <person name="de Groot N.N."/>
        </authorList>
    </citation>
    <scope>NUCLEOTIDE SEQUENCE [LARGE SCALE GENOMIC DNA]</scope>
    <source>
        <strain evidence="2 3">CGMCC 4.6533</strain>
    </source>
</reference>
<sequence>MLFLLSSVMVGVLVGCLTHLLLPGRQSIGWVATIGAGAAVAGLAYVMDFANNAWLVLGLEFVLAAACVCVVSIVKER</sequence>
<evidence type="ECO:0000313" key="2">
    <source>
        <dbReference type="EMBL" id="SDI63857.1"/>
    </source>
</evidence>
<proteinExistence type="predicted"/>
<dbReference type="AlphaFoldDB" id="A0A1G8M7P7"/>
<keyword evidence="1" id="KW-0472">Membrane</keyword>
<gene>
    <name evidence="2" type="ORF">SAMN05421869_106327</name>
</gene>
<organism evidence="2 3">
    <name type="scientific">Nonomuraea jiangxiensis</name>
    <dbReference type="NCBI Taxonomy" id="633440"/>
    <lineage>
        <taxon>Bacteria</taxon>
        <taxon>Bacillati</taxon>
        <taxon>Actinomycetota</taxon>
        <taxon>Actinomycetes</taxon>
        <taxon>Streptosporangiales</taxon>
        <taxon>Streptosporangiaceae</taxon>
        <taxon>Nonomuraea</taxon>
    </lineage>
</organism>
<keyword evidence="1" id="KW-0812">Transmembrane</keyword>